<dbReference type="GO" id="GO:0008146">
    <property type="term" value="F:sulfotransferase activity"/>
    <property type="evidence" value="ECO:0007669"/>
    <property type="project" value="InterPro"/>
</dbReference>
<keyword evidence="5" id="KW-1185">Reference proteome</keyword>
<dbReference type="InterPro" id="IPR027417">
    <property type="entry name" value="P-loop_NTPase"/>
</dbReference>
<dbReference type="PANTHER" id="PTHR11783">
    <property type="entry name" value="SULFOTRANSFERASE SULT"/>
    <property type="match status" value="1"/>
</dbReference>
<dbReference type="Gene3D" id="3.40.50.300">
    <property type="entry name" value="P-loop containing nucleotide triphosphate hydrolases"/>
    <property type="match status" value="1"/>
</dbReference>
<accession>A0AAN9AKE4</accession>
<dbReference type="AlphaFoldDB" id="A0AAN9AKE4"/>
<evidence type="ECO:0000259" key="3">
    <source>
        <dbReference type="Pfam" id="PF00685"/>
    </source>
</evidence>
<keyword evidence="2" id="KW-0808">Transferase</keyword>
<evidence type="ECO:0000313" key="4">
    <source>
        <dbReference type="EMBL" id="KAK7088571.1"/>
    </source>
</evidence>
<comment type="caution">
    <text evidence="4">The sequence shown here is derived from an EMBL/GenBank/DDBJ whole genome shotgun (WGS) entry which is preliminary data.</text>
</comment>
<evidence type="ECO:0000256" key="1">
    <source>
        <dbReference type="ARBA" id="ARBA00005771"/>
    </source>
</evidence>
<proteinExistence type="inferred from homology"/>
<organism evidence="4 5">
    <name type="scientific">Littorina saxatilis</name>
    <dbReference type="NCBI Taxonomy" id="31220"/>
    <lineage>
        <taxon>Eukaryota</taxon>
        <taxon>Metazoa</taxon>
        <taxon>Spiralia</taxon>
        <taxon>Lophotrochozoa</taxon>
        <taxon>Mollusca</taxon>
        <taxon>Gastropoda</taxon>
        <taxon>Caenogastropoda</taxon>
        <taxon>Littorinimorpha</taxon>
        <taxon>Littorinoidea</taxon>
        <taxon>Littorinidae</taxon>
        <taxon>Littorina</taxon>
    </lineage>
</organism>
<protein>
    <recommendedName>
        <fullName evidence="3">Sulfotransferase domain-containing protein</fullName>
    </recommendedName>
</protein>
<gene>
    <name evidence="4" type="ORF">V1264_022477</name>
</gene>
<dbReference type="SUPFAM" id="SSF52540">
    <property type="entry name" value="P-loop containing nucleoside triphosphate hydrolases"/>
    <property type="match status" value="1"/>
</dbReference>
<name>A0AAN9AKE4_9CAEN</name>
<evidence type="ECO:0000256" key="2">
    <source>
        <dbReference type="ARBA" id="ARBA00022679"/>
    </source>
</evidence>
<evidence type="ECO:0000313" key="5">
    <source>
        <dbReference type="Proteomes" id="UP001374579"/>
    </source>
</evidence>
<comment type="similarity">
    <text evidence="1">Belongs to the sulfotransferase 1 family.</text>
</comment>
<sequence>MDYSKCRSVDHEGTRLPEAYESLAVHLPKIKAMEIWDDDVMLCCYPKSGTHWLYRVLDMLQRGSSEYCERNLESTHLDIQRIELISELASPRVLATHMPFDLLPQQIKDKRTKLVHVYRNPRAVLVSYYFMVNAFIVNDSQAFRNKAIELESDFFSEKMLYRGWFGYMDSISTFQKDNPDQPIIHVSYEEMTMNPMATVKKLAEFLEKTVTPVFCAQVAEACGFKKQKQAEESLNSEHVPLKFYRKGDMNDWKNHLTVALDEKFDKILLERAKICPFSAKYIGSSLPHDQ</sequence>
<dbReference type="EMBL" id="JBAMIC010004070">
    <property type="protein sequence ID" value="KAK7088571.1"/>
    <property type="molecule type" value="Genomic_DNA"/>
</dbReference>
<dbReference type="Pfam" id="PF00685">
    <property type="entry name" value="Sulfotransfer_1"/>
    <property type="match status" value="1"/>
</dbReference>
<dbReference type="Proteomes" id="UP001374579">
    <property type="component" value="Unassembled WGS sequence"/>
</dbReference>
<dbReference type="InterPro" id="IPR000863">
    <property type="entry name" value="Sulfotransferase_dom"/>
</dbReference>
<feature type="domain" description="Sulfotransferase" evidence="3">
    <location>
        <begin position="37"/>
        <end position="272"/>
    </location>
</feature>
<reference evidence="4 5" key="1">
    <citation type="submission" date="2024-02" db="EMBL/GenBank/DDBJ databases">
        <title>Chromosome-scale genome assembly of the rough periwinkle Littorina saxatilis.</title>
        <authorList>
            <person name="De Jode A."/>
            <person name="Faria R."/>
            <person name="Formenti G."/>
            <person name="Sims Y."/>
            <person name="Smith T.P."/>
            <person name="Tracey A."/>
            <person name="Wood J.M.D."/>
            <person name="Zagrodzka Z.B."/>
            <person name="Johannesson K."/>
            <person name="Butlin R.K."/>
            <person name="Leder E.H."/>
        </authorList>
    </citation>
    <scope>NUCLEOTIDE SEQUENCE [LARGE SCALE GENOMIC DNA]</scope>
    <source>
        <strain evidence="4">Snail1</strain>
        <tissue evidence="4">Muscle</tissue>
    </source>
</reference>